<dbReference type="EMBL" id="MJMN01000013">
    <property type="protein sequence ID" value="OMG87890.1"/>
    <property type="molecule type" value="Genomic_DNA"/>
</dbReference>
<evidence type="ECO:0000313" key="3">
    <source>
        <dbReference type="Proteomes" id="UP000187251"/>
    </source>
</evidence>
<dbReference type="GeneID" id="75275586"/>
<evidence type="ECO:0000313" key="1">
    <source>
        <dbReference type="EMBL" id="MCZ8399964.1"/>
    </source>
</evidence>
<reference evidence="2 3" key="1">
    <citation type="submission" date="2016-09" db="EMBL/GenBank/DDBJ databases">
        <title>Phylogenomics of Achromobacter.</title>
        <authorList>
            <person name="Jeukens J."/>
            <person name="Freschi L."/>
            <person name="Vincent A.T."/>
            <person name="Emond-Rheault J.-G."/>
            <person name="Kukavica-Ibrulj I."/>
            <person name="Charette S.J."/>
            <person name="Levesque R.C."/>
        </authorList>
    </citation>
    <scope>NUCLEOTIDE SEQUENCE [LARGE SCALE GENOMIC DNA]</scope>
    <source>
        <strain evidence="2 3">AUS488</strain>
    </source>
</reference>
<dbReference type="eggNOG" id="ENOG50302GH">
    <property type="taxonomic scope" value="Bacteria"/>
</dbReference>
<dbReference type="InterPro" id="IPR021695">
    <property type="entry name" value="Phage_KPP10_Orf10"/>
</dbReference>
<gene>
    <name evidence="2" type="ORF">BIZ92_09790</name>
    <name evidence="1" type="ORF">O9570_00795</name>
</gene>
<dbReference type="RefSeq" id="WP_006388470.1">
    <property type="nucleotide sequence ID" value="NZ_AP028040.1"/>
</dbReference>
<protein>
    <submittedName>
        <fullName evidence="1">DUF3277 family protein</fullName>
    </submittedName>
</protein>
<dbReference type="Proteomes" id="UP000187251">
    <property type="component" value="Unassembled WGS sequence"/>
</dbReference>
<dbReference type="PATRIC" id="fig|85698.15.peg.3211"/>
<organism evidence="2 3">
    <name type="scientific">Alcaligenes xylosoxydans xylosoxydans</name>
    <name type="common">Achromobacter xylosoxidans</name>
    <dbReference type="NCBI Taxonomy" id="85698"/>
    <lineage>
        <taxon>Bacteria</taxon>
        <taxon>Pseudomonadati</taxon>
        <taxon>Pseudomonadota</taxon>
        <taxon>Betaproteobacteria</taxon>
        <taxon>Burkholderiales</taxon>
        <taxon>Alcaligenaceae</taxon>
        <taxon>Achromobacter</taxon>
    </lineage>
</organism>
<dbReference type="EMBL" id="JAPZVI010000001">
    <property type="protein sequence ID" value="MCZ8399964.1"/>
    <property type="molecule type" value="Genomic_DNA"/>
</dbReference>
<comment type="caution">
    <text evidence="2">The sequence shown here is derived from an EMBL/GenBank/DDBJ whole genome shotgun (WGS) entry which is preliminary data.</text>
</comment>
<dbReference type="KEGG" id="axx:ERS451415_01812"/>
<dbReference type="Proteomes" id="UP001141992">
    <property type="component" value="Unassembled WGS sequence"/>
</dbReference>
<reference evidence="1" key="2">
    <citation type="submission" date="2022-12" db="EMBL/GenBank/DDBJ databases">
        <authorList>
            <person name="Voronina O.L."/>
            <person name="Kunda M.S."/>
            <person name="Ryzhova N."/>
            <person name="Aksenova E.I."/>
        </authorList>
    </citation>
    <scope>NUCLEOTIDE SEQUENCE</scope>
    <source>
        <strain evidence="1">SCCH136:Ach223948</strain>
    </source>
</reference>
<proteinExistence type="predicted"/>
<evidence type="ECO:0000313" key="2">
    <source>
        <dbReference type="EMBL" id="OMG87890.1"/>
    </source>
</evidence>
<dbReference type="AlphaFoldDB" id="A0A0D6GYA5"/>
<dbReference type="Pfam" id="PF11681">
    <property type="entry name" value="Phage_Tube_PhiTE"/>
    <property type="match status" value="1"/>
</dbReference>
<name>A0A0D6GYA5_ALCXX</name>
<accession>A0A0D6GYA5</accession>
<dbReference type="OrthoDB" id="5465433at2"/>
<sequence>MSTYSFADISASLVGPGGAISLGSGSGVADEGIAIAAKGEKSAMTVGADGEVMHTLRADKSGTVTLSYLKTSPVNAQLQALYDAQSLDSRLWGKNLITITNPATGDVTACRSCAFSKKPDLTYKKDGDVVKWTFDAAKIDTILGTY</sequence>